<name>G5HQH3_9FIRM</name>
<comment type="caution">
    <text evidence="1">The sequence shown here is derived from an EMBL/GenBank/DDBJ whole genome shotgun (WGS) entry which is preliminary data.</text>
</comment>
<dbReference type="EMBL" id="ADLJ01000044">
    <property type="protein sequence ID" value="EHE96299.1"/>
    <property type="molecule type" value="Genomic_DNA"/>
</dbReference>
<sequence>MKLTLEEIASELKISKTNLKRALRIERNLTDSMKELLDDGVISKTLASDTIASLSKEEQEQLISSLDVTKGITQREVQKYIDEIRELKSNPPKPDDYDDTKRKLNDYKLQFQATNHASWTIRVFSLPVDGECEVSYFAKAANNGTTYIFSDLYFPFLNKSGTYIEKR</sequence>
<organism evidence="1 2">
    <name type="scientific">[Clostridium] citroniae WAL-17108</name>
    <dbReference type="NCBI Taxonomy" id="742733"/>
    <lineage>
        <taxon>Bacteria</taxon>
        <taxon>Bacillati</taxon>
        <taxon>Bacillota</taxon>
        <taxon>Clostridia</taxon>
        <taxon>Lachnospirales</taxon>
        <taxon>Lachnospiraceae</taxon>
        <taxon>Enterocloster</taxon>
    </lineage>
</organism>
<dbReference type="SUPFAM" id="SSF109709">
    <property type="entry name" value="KorB DNA-binding domain-like"/>
    <property type="match status" value="1"/>
</dbReference>
<dbReference type="Proteomes" id="UP000003763">
    <property type="component" value="Unassembled WGS sequence"/>
</dbReference>
<dbReference type="RefSeq" id="WP_007868187.1">
    <property type="nucleotide sequence ID" value="NZ_JH376428.1"/>
</dbReference>
<protein>
    <submittedName>
        <fullName evidence="1">Uncharacterized protein</fullName>
    </submittedName>
</protein>
<evidence type="ECO:0000313" key="2">
    <source>
        <dbReference type="Proteomes" id="UP000003763"/>
    </source>
</evidence>
<accession>G5HQH3</accession>
<dbReference type="HOGENOM" id="CLU_1591656_0_0_9"/>
<dbReference type="Gene3D" id="1.10.10.2830">
    <property type="match status" value="1"/>
</dbReference>
<evidence type="ECO:0000313" key="1">
    <source>
        <dbReference type="EMBL" id="EHE96299.1"/>
    </source>
</evidence>
<gene>
    <name evidence="1" type="ORF">HMPREF9469_04835</name>
</gene>
<dbReference type="AlphaFoldDB" id="G5HQH3"/>
<proteinExistence type="predicted"/>
<reference evidence="1 2" key="1">
    <citation type="submission" date="2011-08" db="EMBL/GenBank/DDBJ databases">
        <title>The Genome Sequence of Clostridium citroniae WAL-17108.</title>
        <authorList>
            <consortium name="The Broad Institute Genome Sequencing Platform"/>
            <person name="Earl A."/>
            <person name="Ward D."/>
            <person name="Feldgarden M."/>
            <person name="Gevers D."/>
            <person name="Finegold S.M."/>
            <person name="Summanen P.H."/>
            <person name="Molitoris D.R."/>
            <person name="Vaisanen M.L."/>
            <person name="Daigneault M."/>
            <person name="Allen-Vercoe E."/>
            <person name="Young S.K."/>
            <person name="Zeng Q."/>
            <person name="Gargeya S."/>
            <person name="Fitzgerald M."/>
            <person name="Haas B."/>
            <person name="Abouelleil A."/>
            <person name="Alvarado L."/>
            <person name="Arachchi H.M."/>
            <person name="Berlin A."/>
            <person name="Brown A."/>
            <person name="Chapman S.B."/>
            <person name="Chen Z."/>
            <person name="Dunbar C."/>
            <person name="Freedman E."/>
            <person name="Gearin G."/>
            <person name="Gellesch M."/>
            <person name="Goldberg J."/>
            <person name="Griggs A."/>
            <person name="Gujja S."/>
            <person name="Heiman D."/>
            <person name="Howarth C."/>
            <person name="Larson L."/>
            <person name="Lui A."/>
            <person name="MacDonald P.J.P."/>
            <person name="Montmayeur A."/>
            <person name="Murphy C."/>
            <person name="Neiman D."/>
            <person name="Pearson M."/>
            <person name="Priest M."/>
            <person name="Roberts A."/>
            <person name="Saif S."/>
            <person name="Shea T."/>
            <person name="Shenoy N."/>
            <person name="Sisk P."/>
            <person name="Stolte C."/>
            <person name="Sykes S."/>
            <person name="Wortman J."/>
            <person name="Nusbaum C."/>
            <person name="Birren B."/>
        </authorList>
    </citation>
    <scope>NUCLEOTIDE SEQUENCE [LARGE SCALE GENOMIC DNA]</scope>
    <source>
        <strain evidence="1 2">WAL-17108</strain>
    </source>
</reference>